<evidence type="ECO:0000313" key="2">
    <source>
        <dbReference type="EMBL" id="KAK8402504.1"/>
    </source>
</evidence>
<evidence type="ECO:0008006" key="4">
    <source>
        <dbReference type="Google" id="ProtNLM"/>
    </source>
</evidence>
<feature type="chain" id="PRO_5043441151" description="Secreted protein" evidence="1">
    <location>
        <begin position="19"/>
        <end position="195"/>
    </location>
</feature>
<dbReference type="Proteomes" id="UP001487740">
    <property type="component" value="Unassembled WGS sequence"/>
</dbReference>
<keyword evidence="1" id="KW-0732">Signal</keyword>
<evidence type="ECO:0000313" key="3">
    <source>
        <dbReference type="Proteomes" id="UP001487740"/>
    </source>
</evidence>
<name>A0AAW0US64_SCYPA</name>
<organism evidence="2 3">
    <name type="scientific">Scylla paramamosain</name>
    <name type="common">Mud crab</name>
    <dbReference type="NCBI Taxonomy" id="85552"/>
    <lineage>
        <taxon>Eukaryota</taxon>
        <taxon>Metazoa</taxon>
        <taxon>Ecdysozoa</taxon>
        <taxon>Arthropoda</taxon>
        <taxon>Crustacea</taxon>
        <taxon>Multicrustacea</taxon>
        <taxon>Malacostraca</taxon>
        <taxon>Eumalacostraca</taxon>
        <taxon>Eucarida</taxon>
        <taxon>Decapoda</taxon>
        <taxon>Pleocyemata</taxon>
        <taxon>Brachyura</taxon>
        <taxon>Eubrachyura</taxon>
        <taxon>Portunoidea</taxon>
        <taxon>Portunidae</taxon>
        <taxon>Portuninae</taxon>
        <taxon>Scylla</taxon>
    </lineage>
</organism>
<dbReference type="AlphaFoldDB" id="A0AAW0US64"/>
<reference evidence="2 3" key="1">
    <citation type="submission" date="2023-03" db="EMBL/GenBank/DDBJ databases">
        <title>High-quality genome of Scylla paramamosain provides insights in environmental adaptation.</title>
        <authorList>
            <person name="Zhang L."/>
        </authorList>
    </citation>
    <scope>NUCLEOTIDE SEQUENCE [LARGE SCALE GENOMIC DNA]</scope>
    <source>
        <strain evidence="2">LZ_2023a</strain>
        <tissue evidence="2">Muscle</tissue>
    </source>
</reference>
<keyword evidence="3" id="KW-1185">Reference proteome</keyword>
<sequence>MGLLCLLSVFVVATSTAASLLDSSLLPLTAEEKSLCGKKLTVAACKMKMGLCGPLDTLLAPLMGTPQTILSCANTSAVPLKADFFAYLGKAMITGAVGMTLPKKPTGDPLADLAIKKCILGSTGLLGDDLQLNRTTIAAQLANVSPPSLAAAVGLAVNTCPEPLELKVEEYLKCLKKSCMASIPDLTPPPSVGFS</sequence>
<protein>
    <recommendedName>
        <fullName evidence="4">Secreted protein</fullName>
    </recommendedName>
</protein>
<feature type="signal peptide" evidence="1">
    <location>
        <begin position="1"/>
        <end position="18"/>
    </location>
</feature>
<gene>
    <name evidence="2" type="ORF">O3P69_000732</name>
</gene>
<proteinExistence type="predicted"/>
<evidence type="ECO:0000256" key="1">
    <source>
        <dbReference type="SAM" id="SignalP"/>
    </source>
</evidence>
<dbReference type="EMBL" id="JARAKH010000007">
    <property type="protein sequence ID" value="KAK8402504.1"/>
    <property type="molecule type" value="Genomic_DNA"/>
</dbReference>
<comment type="caution">
    <text evidence="2">The sequence shown here is derived from an EMBL/GenBank/DDBJ whole genome shotgun (WGS) entry which is preliminary data.</text>
</comment>
<accession>A0AAW0US64</accession>